<organism evidence="2 3">
    <name type="scientific">Candidatus Onthovivens merdipullorum</name>
    <dbReference type="NCBI Taxonomy" id="2840889"/>
    <lineage>
        <taxon>Bacteria</taxon>
        <taxon>Bacillati</taxon>
        <taxon>Bacillota</taxon>
        <taxon>Bacilli</taxon>
        <taxon>Bacillales</taxon>
        <taxon>Candidatus Onthovivens</taxon>
    </lineage>
</organism>
<feature type="transmembrane region" description="Helical" evidence="1">
    <location>
        <begin position="20"/>
        <end position="41"/>
    </location>
</feature>
<feature type="transmembrane region" description="Helical" evidence="1">
    <location>
        <begin position="257"/>
        <end position="274"/>
    </location>
</feature>
<comment type="caution">
    <text evidence="2">The sequence shown here is derived from an EMBL/GenBank/DDBJ whole genome shotgun (WGS) entry which is preliminary data.</text>
</comment>
<name>A0A9D9DIF1_9BACL</name>
<sequence length="398" mass="47012">MKFKKEFSFAGIFKKISNYFFDCLYVLICTIVFNLVGIKVLEITPNYLNNKSVVNETVNDIYKMESEAKLIDLYDLNNKKVNEPISSDDLFIKYINQHLIKAYNEGSKEIFKNIDEIDLSIYSEASIDNDYLAYFYVTFIPNNLDKGFVIDYSTTPIIYFNNTILNPLRSNYDYFSFNENDFYYLKEEYASDLYSYLYLNSNNETGKVIFENLKEFFIDTLNNSFSLFNNYTPFKEAYEVYNTHFNELVKESVITNTLSYLISFIILMVVIPLVNKDFYTLGELSSKTRLFDYKDRKIKFYQPLIKSIFFFIEIYWVNIVVSVFTIGSIGLSFSLFNIGNFSFTIFYLILISMFILVINIVFGIINKDKRLFEEYISNTILFEYKKVRDIDSIVNKND</sequence>
<evidence type="ECO:0000313" key="3">
    <source>
        <dbReference type="Proteomes" id="UP000823613"/>
    </source>
</evidence>
<feature type="transmembrane region" description="Helical" evidence="1">
    <location>
        <begin position="345"/>
        <end position="365"/>
    </location>
</feature>
<reference evidence="2" key="1">
    <citation type="submission" date="2020-10" db="EMBL/GenBank/DDBJ databases">
        <authorList>
            <person name="Gilroy R."/>
        </authorList>
    </citation>
    <scope>NUCLEOTIDE SEQUENCE</scope>
    <source>
        <strain evidence="2">11159</strain>
    </source>
</reference>
<reference evidence="2" key="2">
    <citation type="journal article" date="2021" name="PeerJ">
        <title>Extensive microbial diversity within the chicken gut microbiome revealed by metagenomics and culture.</title>
        <authorList>
            <person name="Gilroy R."/>
            <person name="Ravi A."/>
            <person name="Getino M."/>
            <person name="Pursley I."/>
            <person name="Horton D.L."/>
            <person name="Alikhan N.F."/>
            <person name="Baker D."/>
            <person name="Gharbi K."/>
            <person name="Hall N."/>
            <person name="Watson M."/>
            <person name="Adriaenssens E.M."/>
            <person name="Foster-Nyarko E."/>
            <person name="Jarju S."/>
            <person name="Secka A."/>
            <person name="Antonio M."/>
            <person name="Oren A."/>
            <person name="Chaudhuri R.R."/>
            <person name="La Ragione R."/>
            <person name="Hildebrand F."/>
            <person name="Pallen M.J."/>
        </authorList>
    </citation>
    <scope>NUCLEOTIDE SEQUENCE</scope>
    <source>
        <strain evidence="2">11159</strain>
    </source>
</reference>
<protein>
    <submittedName>
        <fullName evidence="2">RDD family protein</fullName>
    </submittedName>
</protein>
<keyword evidence="1" id="KW-0812">Transmembrane</keyword>
<accession>A0A9D9DIF1</accession>
<keyword evidence="1" id="KW-0472">Membrane</keyword>
<gene>
    <name evidence="2" type="ORF">IAC58_06705</name>
</gene>
<feature type="transmembrane region" description="Helical" evidence="1">
    <location>
        <begin position="308"/>
        <end position="333"/>
    </location>
</feature>
<keyword evidence="1" id="KW-1133">Transmembrane helix</keyword>
<dbReference type="AlphaFoldDB" id="A0A9D9DIF1"/>
<dbReference type="EMBL" id="JADIMY010000126">
    <property type="protein sequence ID" value="MBO8428214.1"/>
    <property type="molecule type" value="Genomic_DNA"/>
</dbReference>
<proteinExistence type="predicted"/>
<dbReference type="Proteomes" id="UP000823613">
    <property type="component" value="Unassembled WGS sequence"/>
</dbReference>
<evidence type="ECO:0000256" key="1">
    <source>
        <dbReference type="SAM" id="Phobius"/>
    </source>
</evidence>
<evidence type="ECO:0000313" key="2">
    <source>
        <dbReference type="EMBL" id="MBO8428214.1"/>
    </source>
</evidence>